<dbReference type="InterPro" id="IPR012910">
    <property type="entry name" value="Plug_dom"/>
</dbReference>
<dbReference type="STRING" id="234267.Acid_3690"/>
<evidence type="ECO:0000256" key="5">
    <source>
        <dbReference type="ARBA" id="ARBA00023136"/>
    </source>
</evidence>
<dbReference type="Gene3D" id="2.170.130.10">
    <property type="entry name" value="TonB-dependent receptor, plug domain"/>
    <property type="match status" value="1"/>
</dbReference>
<evidence type="ECO:0000256" key="2">
    <source>
        <dbReference type="ARBA" id="ARBA00022448"/>
    </source>
</evidence>
<dbReference type="AlphaFoldDB" id="Q020J2"/>
<keyword evidence="5" id="KW-0472">Membrane</keyword>
<dbReference type="InterPro" id="IPR057601">
    <property type="entry name" value="Oar-like_b-barrel"/>
</dbReference>
<dbReference type="InterPro" id="IPR036942">
    <property type="entry name" value="Beta-barrel_TonB_sf"/>
</dbReference>
<comment type="subcellular location">
    <subcellularLocation>
        <location evidence="1">Cell outer membrane</location>
        <topology evidence="1">Multi-pass membrane protein</topology>
    </subcellularLocation>
</comment>
<dbReference type="Pfam" id="PF25183">
    <property type="entry name" value="OMP_b-brl_4"/>
    <property type="match status" value="1"/>
</dbReference>
<evidence type="ECO:0000256" key="6">
    <source>
        <dbReference type="ARBA" id="ARBA00023237"/>
    </source>
</evidence>
<dbReference type="HOGENOM" id="CLU_006298_0_0_0"/>
<dbReference type="SUPFAM" id="SSF56935">
    <property type="entry name" value="Porins"/>
    <property type="match status" value="1"/>
</dbReference>
<dbReference type="Gene3D" id="2.60.40.1120">
    <property type="entry name" value="Carboxypeptidase-like, regulatory domain"/>
    <property type="match status" value="1"/>
</dbReference>
<evidence type="ECO:0000256" key="4">
    <source>
        <dbReference type="ARBA" id="ARBA00022692"/>
    </source>
</evidence>
<keyword evidence="4" id="KW-0812">Transmembrane</keyword>
<feature type="domain" description="TonB-dependent transporter Oar-like beta-barrel" evidence="9">
    <location>
        <begin position="243"/>
        <end position="1086"/>
    </location>
</feature>
<feature type="domain" description="TonB-dependent receptor plug" evidence="8">
    <location>
        <begin position="143"/>
        <end position="237"/>
    </location>
</feature>
<dbReference type="Pfam" id="PF07715">
    <property type="entry name" value="Plug"/>
    <property type="match status" value="1"/>
</dbReference>
<dbReference type="InterPro" id="IPR037066">
    <property type="entry name" value="Plug_dom_sf"/>
</dbReference>
<keyword evidence="10" id="KW-0675">Receptor</keyword>
<keyword evidence="2" id="KW-0813">Transport</keyword>
<keyword evidence="7" id="KW-0732">Signal</keyword>
<dbReference type="GO" id="GO:0015344">
    <property type="term" value="F:siderophore uptake transmembrane transporter activity"/>
    <property type="evidence" value="ECO:0007669"/>
    <property type="project" value="TreeGrafter"/>
</dbReference>
<dbReference type="Gene3D" id="2.40.170.20">
    <property type="entry name" value="TonB-dependent receptor, beta-barrel domain"/>
    <property type="match status" value="1"/>
</dbReference>
<proteinExistence type="predicted"/>
<organism evidence="10">
    <name type="scientific">Solibacter usitatus (strain Ellin6076)</name>
    <dbReference type="NCBI Taxonomy" id="234267"/>
    <lineage>
        <taxon>Bacteria</taxon>
        <taxon>Pseudomonadati</taxon>
        <taxon>Acidobacteriota</taxon>
        <taxon>Terriglobia</taxon>
        <taxon>Bryobacterales</taxon>
        <taxon>Solibacteraceae</taxon>
        <taxon>Candidatus Solibacter</taxon>
    </lineage>
</organism>
<dbReference type="GO" id="GO:0044718">
    <property type="term" value="P:siderophore transmembrane transport"/>
    <property type="evidence" value="ECO:0007669"/>
    <property type="project" value="TreeGrafter"/>
</dbReference>
<protein>
    <submittedName>
        <fullName evidence="10">TonB-dependent receptor, plug</fullName>
    </submittedName>
</protein>
<dbReference type="PANTHER" id="PTHR30069">
    <property type="entry name" value="TONB-DEPENDENT OUTER MEMBRANE RECEPTOR"/>
    <property type="match status" value="1"/>
</dbReference>
<accession>Q020J2</accession>
<feature type="signal peptide" evidence="7">
    <location>
        <begin position="1"/>
        <end position="18"/>
    </location>
</feature>
<dbReference type="InParanoid" id="Q020J2"/>
<feature type="chain" id="PRO_5004163046" evidence="7">
    <location>
        <begin position="19"/>
        <end position="1094"/>
    </location>
</feature>
<name>Q020J2_SOLUE</name>
<evidence type="ECO:0000256" key="1">
    <source>
        <dbReference type="ARBA" id="ARBA00004571"/>
    </source>
</evidence>
<evidence type="ECO:0000313" key="10">
    <source>
        <dbReference type="EMBL" id="ABJ84661.1"/>
    </source>
</evidence>
<dbReference type="SUPFAM" id="SSF49464">
    <property type="entry name" value="Carboxypeptidase regulatory domain-like"/>
    <property type="match status" value="1"/>
</dbReference>
<dbReference type="OrthoDB" id="97893at2"/>
<evidence type="ECO:0000256" key="3">
    <source>
        <dbReference type="ARBA" id="ARBA00022452"/>
    </source>
</evidence>
<evidence type="ECO:0000259" key="9">
    <source>
        <dbReference type="Pfam" id="PF25183"/>
    </source>
</evidence>
<dbReference type="eggNOG" id="COG1629">
    <property type="taxonomic scope" value="Bacteria"/>
</dbReference>
<evidence type="ECO:0000259" key="8">
    <source>
        <dbReference type="Pfam" id="PF07715"/>
    </source>
</evidence>
<dbReference type="KEGG" id="sus:Acid_3690"/>
<keyword evidence="6" id="KW-0998">Cell outer membrane</keyword>
<dbReference type="PANTHER" id="PTHR30069:SF46">
    <property type="entry name" value="OAR PROTEIN"/>
    <property type="match status" value="1"/>
</dbReference>
<dbReference type="EMBL" id="CP000473">
    <property type="protein sequence ID" value="ABJ84661.1"/>
    <property type="molecule type" value="Genomic_DNA"/>
</dbReference>
<evidence type="ECO:0000256" key="7">
    <source>
        <dbReference type="SAM" id="SignalP"/>
    </source>
</evidence>
<dbReference type="Pfam" id="PF13620">
    <property type="entry name" value="CarboxypepD_reg"/>
    <property type="match status" value="1"/>
</dbReference>
<dbReference type="GO" id="GO:0009279">
    <property type="term" value="C:cell outer membrane"/>
    <property type="evidence" value="ECO:0007669"/>
    <property type="project" value="UniProtKB-SubCell"/>
</dbReference>
<reference evidence="10" key="1">
    <citation type="submission" date="2006-10" db="EMBL/GenBank/DDBJ databases">
        <title>Complete sequence of Solibacter usitatus Ellin6076.</title>
        <authorList>
            <consortium name="US DOE Joint Genome Institute"/>
            <person name="Copeland A."/>
            <person name="Lucas S."/>
            <person name="Lapidus A."/>
            <person name="Barry K."/>
            <person name="Detter J.C."/>
            <person name="Glavina del Rio T."/>
            <person name="Hammon N."/>
            <person name="Israni S."/>
            <person name="Dalin E."/>
            <person name="Tice H."/>
            <person name="Pitluck S."/>
            <person name="Thompson L.S."/>
            <person name="Brettin T."/>
            <person name="Bruce D."/>
            <person name="Han C."/>
            <person name="Tapia R."/>
            <person name="Gilna P."/>
            <person name="Schmutz J."/>
            <person name="Larimer F."/>
            <person name="Land M."/>
            <person name="Hauser L."/>
            <person name="Kyrpides N."/>
            <person name="Mikhailova N."/>
            <person name="Janssen P.H."/>
            <person name="Kuske C.R."/>
            <person name="Richardson P."/>
        </authorList>
    </citation>
    <scope>NUCLEOTIDE SEQUENCE</scope>
    <source>
        <strain evidence="10">Ellin6076</strain>
    </source>
</reference>
<dbReference type="InterPro" id="IPR008969">
    <property type="entry name" value="CarboxyPept-like_regulatory"/>
</dbReference>
<sequence length="1094" mass="119382" precursor="true">MKLTFATLLLLLSAVSWGQTVTSQEISGLIQDISGSAVPNVTVTVKNGETGFIRTAQANESGYYVVSNLPIGTYELSVEVKGFKKFVNTGLVLNVNSKLQANVRLEVGNVTESVTVAADAVQVETATGEVGRLVTGEQATNLQLNGRNFPQLLQLLPGVSTTFSSGFGLFGGYGVNNSAQSINGSRTDTFSWNLDGADNKDNGGGGNNFVNINPDAIAEFKVLTTNYSAEYGNSAGAVVNIAIRGGTKEFHGGAYEYLRNDAIQARAYNATIKPELRYNNFGVNLGGPAFIPKIFNTSKDKFFFFGGLDFKRLRQGAINTWTVPSPAQINGDFSALGAAKWPKDPLTGAVFPNGIIPQNRFSANSYRLLQNYPAPNFTGSGGNFVFPTVAPLSTNQYILKGDYNVNSKNQISVHWLRDYYESLQNLTNLALYERHIPGTNAAAHWTFVANASTVNSVQFSFTGNVIKEKVGIRANTLFVNDFSRKGEGVNYPLIYNAADFIPSISISGFNGLSVTPLNFDNFNRVFQWKDDFSKLIGNHNLKAGMMAMRSRKNQDNVPAINGSFAFSTSASNTTTNALADALLGNFYTYTEAGSFRQGWYRFTQVEPYVQDDWKVNSRLTVNLGLRWEYMQPQYSALNNTSAFLPQYYNPAKAPQIVRSTGAIVQGTGDPYNGLVLGGNGFPDAAKGRVPVASDPAVLALFHNLPKGTAQTYNATWAPRIGFALDLSGHQNTVVRGGFGAFYERIEGNFIFSSVNNAPFIQQSTVYNGNVENPSGGALQVFPAAVNNSHYLDMKVPRTLNWSLGVQQKLTKDTMLDVAYVGSSAANLSYQQDINQLPLGTALANPGVNVNALRPYPGYADIYEYMTGANFIYNSLQVQFKKQLAGGGMFNAAYTWSKSRTDANGYNYQPMDSYNLRGDWGPSSYNRNHVLALSYVYPLPFWKLGREWYKVAFGGWQVSGVTTLQTGLPFNVTIPTDTAGTGLTNQRPNVIGAWQGPTRTQFLAPAAFATPAAGTFGNLGAYAIYYPFFNNWDVSVQKTFRATDRINLAFRAEFFNVPNHLSYTGISSTYTSSTFGQITGATDPRTMEFALRLTF</sequence>
<gene>
    <name evidence="10" type="ordered locus">Acid_3690</name>
</gene>
<dbReference type="InterPro" id="IPR039426">
    <property type="entry name" value="TonB-dep_rcpt-like"/>
</dbReference>
<keyword evidence="3" id="KW-1134">Transmembrane beta strand</keyword>